<evidence type="ECO:0000313" key="2">
    <source>
        <dbReference type="Proteomes" id="UP000014073"/>
    </source>
</evidence>
<gene>
    <name evidence="1" type="ORF">BACCOPRO_03903</name>
</gene>
<sequence>MWKYNCEKRNKYYDEVIRLYTQEGLGRSKISRIIPVGETTISRWIRNFADEKQIQVVMKRKSSINPETPEAGIESGDVKALQAEIARLKKELAHESLRADAFNELINVAEKQFNISIRKKAGAKQ</sequence>
<dbReference type="eggNOG" id="ENOG5033IJ5">
    <property type="taxonomic scope" value="Bacteria"/>
</dbReference>
<evidence type="ECO:0008006" key="3">
    <source>
        <dbReference type="Google" id="ProtNLM"/>
    </source>
</evidence>
<protein>
    <recommendedName>
        <fullName evidence="3">Transposase</fullName>
    </recommendedName>
</protein>
<dbReference type="Proteomes" id="UP000014073">
    <property type="component" value="Unassembled WGS sequence"/>
</dbReference>
<dbReference type="GeneID" id="78406489"/>
<dbReference type="SUPFAM" id="SSF46689">
    <property type="entry name" value="Homeodomain-like"/>
    <property type="match status" value="1"/>
</dbReference>
<organism evidence="1 2">
    <name type="scientific">Phocaeicola coprophilus DSM 18228 = JCM 13818</name>
    <dbReference type="NCBI Taxonomy" id="547042"/>
    <lineage>
        <taxon>Bacteria</taxon>
        <taxon>Pseudomonadati</taxon>
        <taxon>Bacteroidota</taxon>
        <taxon>Bacteroidia</taxon>
        <taxon>Bacteroidales</taxon>
        <taxon>Bacteroidaceae</taxon>
        <taxon>Phocaeicola</taxon>
    </lineage>
</organism>
<dbReference type="OrthoDB" id="675129at2"/>
<proteinExistence type="predicted"/>
<comment type="caution">
    <text evidence="1">The sequence shown here is derived from an EMBL/GenBank/DDBJ whole genome shotgun (WGS) entry which is preliminary data.</text>
</comment>
<dbReference type="RefSeq" id="WP_008145712.1">
    <property type="nucleotide sequence ID" value="NZ_EQ973698.1"/>
</dbReference>
<accession>S0FEW8</accession>
<dbReference type="AlphaFoldDB" id="S0FEW8"/>
<reference evidence="1 2" key="1">
    <citation type="submission" date="2008-12" db="EMBL/GenBank/DDBJ databases">
        <authorList>
            <person name="Fulton L."/>
            <person name="Clifton S."/>
            <person name="Fulton B."/>
            <person name="Xu J."/>
            <person name="Minx P."/>
            <person name="Pepin K.H."/>
            <person name="Johnson M."/>
            <person name="Bhonagiri V."/>
            <person name="Nash W.E."/>
            <person name="Mardis E.R."/>
            <person name="Wilson R.K."/>
        </authorList>
    </citation>
    <scope>NUCLEOTIDE SEQUENCE [LARGE SCALE GENOMIC DNA]</scope>
    <source>
        <strain evidence="1 2">DSM 18228</strain>
    </source>
</reference>
<dbReference type="HOGENOM" id="CLU_142228_0_0_10"/>
<keyword evidence="2" id="KW-1185">Reference proteome</keyword>
<dbReference type="InterPro" id="IPR009057">
    <property type="entry name" value="Homeodomain-like_sf"/>
</dbReference>
<evidence type="ECO:0000313" key="1">
    <source>
        <dbReference type="EMBL" id="EEF78376.1"/>
    </source>
</evidence>
<dbReference type="EMBL" id="ACBW01000283">
    <property type="protein sequence ID" value="EEF78376.1"/>
    <property type="molecule type" value="Genomic_DNA"/>
</dbReference>
<name>S0FEW8_9BACT</name>